<dbReference type="Pfam" id="PF05193">
    <property type="entry name" value="Peptidase_M16_C"/>
    <property type="match status" value="1"/>
</dbReference>
<sequence length="465" mass="48766">MTPVTPLRELPALEPGRAFPLPPLVDTVLPGGLRVVAARAPSVPMVELRMRVPLPEAAEGPAVAQVLADTLFADAEGADDLLGRAGATLGAGVDGGRLSVSASMTAAAFPEVLDLVARALAGAAHPDPACEHAVRRLTAQLGPLRAQPRVLAQDALRRHCYGPDVPSLLPDEQALAAVTAERVRRLHDQGMHSRGAFLVLVGDLDPSAAADHAAIALSAWPGRRWQGGPGTAAPPPPQQSPSPLPQQSPSPLPQPSPPPPPRRMRPAGVAVVDRPGAVQSQIMLVAPGLPRADPGFAALSLANCVLGGFFSSRLTVAVREERGLAYRIDAVLDELLDEELVFLDADTRTGATEAAVRQMRAELLRLAEQPPSGAETDAAREFFTGMTALGAASQAGLAGALVNLLQYGLSPDWLRTFPQRLAEVTLGEVARAAQEFYAPSRFSGVIVGDRSGLASQDFDLFARRQ</sequence>
<evidence type="ECO:0000256" key="1">
    <source>
        <dbReference type="SAM" id="MobiDB-lite"/>
    </source>
</evidence>
<organism evidence="3">
    <name type="scientific">Streptomyces sp. R28</name>
    <dbReference type="NCBI Taxonomy" id="3238628"/>
    <lineage>
        <taxon>Bacteria</taxon>
        <taxon>Bacillati</taxon>
        <taxon>Actinomycetota</taxon>
        <taxon>Actinomycetes</taxon>
        <taxon>Kitasatosporales</taxon>
        <taxon>Streptomycetaceae</taxon>
        <taxon>Streptomyces</taxon>
    </lineage>
</organism>
<dbReference type="Gene3D" id="3.30.830.10">
    <property type="entry name" value="Metalloenzyme, LuxS/M16 peptidase-like"/>
    <property type="match status" value="2"/>
</dbReference>
<dbReference type="SUPFAM" id="SSF63411">
    <property type="entry name" value="LuxS/MPP-like metallohydrolase"/>
    <property type="match status" value="2"/>
</dbReference>
<dbReference type="AlphaFoldDB" id="A0AB39Q274"/>
<accession>A0AB39Q274</accession>
<proteinExistence type="predicted"/>
<dbReference type="EMBL" id="CP163439">
    <property type="protein sequence ID" value="XDQ36336.1"/>
    <property type="molecule type" value="Genomic_DNA"/>
</dbReference>
<feature type="domain" description="Peptidase M16 C-terminal" evidence="2">
    <location>
        <begin position="178"/>
        <end position="381"/>
    </location>
</feature>
<dbReference type="InterPro" id="IPR007863">
    <property type="entry name" value="Peptidase_M16_C"/>
</dbReference>
<protein>
    <submittedName>
        <fullName evidence="3">M16 family metallopeptidase</fullName>
    </submittedName>
</protein>
<dbReference type="InterPro" id="IPR011249">
    <property type="entry name" value="Metalloenz_LuxS/M16"/>
</dbReference>
<gene>
    <name evidence="3" type="ORF">AB5J49_24995</name>
</gene>
<reference evidence="3" key="1">
    <citation type="submission" date="2024-07" db="EMBL/GenBank/DDBJ databases">
        <authorList>
            <person name="Yu S.T."/>
        </authorList>
    </citation>
    <scope>NUCLEOTIDE SEQUENCE</scope>
    <source>
        <strain evidence="3">R28</strain>
    </source>
</reference>
<dbReference type="RefSeq" id="WP_369170882.1">
    <property type="nucleotide sequence ID" value="NZ_CP163439.1"/>
</dbReference>
<feature type="region of interest" description="Disordered" evidence="1">
    <location>
        <begin position="224"/>
        <end position="267"/>
    </location>
</feature>
<dbReference type="GO" id="GO:0046872">
    <property type="term" value="F:metal ion binding"/>
    <property type="evidence" value="ECO:0007669"/>
    <property type="project" value="InterPro"/>
</dbReference>
<name>A0AB39Q274_9ACTN</name>
<evidence type="ECO:0000259" key="2">
    <source>
        <dbReference type="Pfam" id="PF05193"/>
    </source>
</evidence>
<evidence type="ECO:0000313" key="3">
    <source>
        <dbReference type="EMBL" id="XDQ36336.1"/>
    </source>
</evidence>
<feature type="compositionally biased region" description="Pro residues" evidence="1">
    <location>
        <begin position="232"/>
        <end position="261"/>
    </location>
</feature>